<dbReference type="Proteomes" id="UP000593560">
    <property type="component" value="Unassembled WGS sequence"/>
</dbReference>
<sequence>MELAIHVVRDCDFTQTVWKSLVPRLNWNVFFNLHVGCWSRNDFIFDNANKSSHELIAPALAWAKSFVFNGNREQLACFSKTEQGWQRPEPRWIKINVDGSVSISNIKVEIEGAVKDLSGVWLVGFKMVTRVSDAFQIEARAIIKGLKLVWPKGFKQAKVYCDNAMLIDTIRNGFASISNIAEV</sequence>
<evidence type="ECO:0000313" key="3">
    <source>
        <dbReference type="Proteomes" id="UP000593560"/>
    </source>
</evidence>
<dbReference type="EMBL" id="JABFAD010000005">
    <property type="protein sequence ID" value="MBA0798628.1"/>
    <property type="molecule type" value="Genomic_DNA"/>
</dbReference>
<protein>
    <recommendedName>
        <fullName evidence="1">RNase H type-1 domain-containing protein</fullName>
    </recommendedName>
</protein>
<dbReference type="InterPro" id="IPR012337">
    <property type="entry name" value="RNaseH-like_sf"/>
</dbReference>
<dbReference type="SUPFAM" id="SSF53098">
    <property type="entry name" value="Ribonuclease H-like"/>
    <property type="match status" value="1"/>
</dbReference>
<dbReference type="Gene3D" id="3.30.420.10">
    <property type="entry name" value="Ribonuclease H-like superfamily/Ribonuclease H"/>
    <property type="match status" value="1"/>
</dbReference>
<evidence type="ECO:0000313" key="2">
    <source>
        <dbReference type="EMBL" id="MBA0798628.1"/>
    </source>
</evidence>
<dbReference type="CDD" id="cd06222">
    <property type="entry name" value="RNase_H_like"/>
    <property type="match status" value="1"/>
</dbReference>
<dbReference type="InterPro" id="IPR036397">
    <property type="entry name" value="RNaseH_sf"/>
</dbReference>
<organism evidence="2 3">
    <name type="scientific">Gossypium harknessii</name>
    <dbReference type="NCBI Taxonomy" id="34285"/>
    <lineage>
        <taxon>Eukaryota</taxon>
        <taxon>Viridiplantae</taxon>
        <taxon>Streptophyta</taxon>
        <taxon>Embryophyta</taxon>
        <taxon>Tracheophyta</taxon>
        <taxon>Spermatophyta</taxon>
        <taxon>Magnoliopsida</taxon>
        <taxon>eudicotyledons</taxon>
        <taxon>Gunneridae</taxon>
        <taxon>Pentapetalae</taxon>
        <taxon>rosids</taxon>
        <taxon>malvids</taxon>
        <taxon>Malvales</taxon>
        <taxon>Malvaceae</taxon>
        <taxon>Malvoideae</taxon>
        <taxon>Gossypium</taxon>
    </lineage>
</organism>
<dbReference type="PANTHER" id="PTHR47723:SF24">
    <property type="entry name" value="RNASE H TYPE-1 DOMAIN-CONTAINING PROTEIN"/>
    <property type="match status" value="1"/>
</dbReference>
<comment type="caution">
    <text evidence="2">The sequence shown here is derived from an EMBL/GenBank/DDBJ whole genome shotgun (WGS) entry which is preliminary data.</text>
</comment>
<name>A0A7J9GMQ0_9ROSI</name>
<keyword evidence="3" id="KW-1185">Reference proteome</keyword>
<gene>
    <name evidence="2" type="ORF">Gohar_009200</name>
</gene>
<dbReference type="InterPro" id="IPR044730">
    <property type="entry name" value="RNase_H-like_dom_plant"/>
</dbReference>
<dbReference type="AlphaFoldDB" id="A0A7J9GMQ0"/>
<dbReference type="Pfam" id="PF13456">
    <property type="entry name" value="RVT_3"/>
    <property type="match status" value="1"/>
</dbReference>
<dbReference type="GO" id="GO:0004523">
    <property type="term" value="F:RNA-DNA hybrid ribonuclease activity"/>
    <property type="evidence" value="ECO:0007669"/>
    <property type="project" value="InterPro"/>
</dbReference>
<proteinExistence type="predicted"/>
<feature type="domain" description="RNase H type-1" evidence="1">
    <location>
        <begin position="96"/>
        <end position="175"/>
    </location>
</feature>
<dbReference type="InterPro" id="IPR053151">
    <property type="entry name" value="RNase_H-like"/>
</dbReference>
<dbReference type="InterPro" id="IPR002156">
    <property type="entry name" value="RNaseH_domain"/>
</dbReference>
<dbReference type="GO" id="GO:0003676">
    <property type="term" value="F:nucleic acid binding"/>
    <property type="evidence" value="ECO:0007669"/>
    <property type="project" value="InterPro"/>
</dbReference>
<dbReference type="PANTHER" id="PTHR47723">
    <property type="entry name" value="OS05G0353850 PROTEIN"/>
    <property type="match status" value="1"/>
</dbReference>
<dbReference type="OrthoDB" id="991697at2759"/>
<accession>A0A7J9GMQ0</accession>
<evidence type="ECO:0000259" key="1">
    <source>
        <dbReference type="Pfam" id="PF13456"/>
    </source>
</evidence>
<reference evidence="2 3" key="1">
    <citation type="journal article" date="2019" name="Genome Biol. Evol.">
        <title>Insights into the evolution of the New World diploid cottons (Gossypium, subgenus Houzingenia) based on genome sequencing.</title>
        <authorList>
            <person name="Grover C.E."/>
            <person name="Arick M.A. 2nd"/>
            <person name="Thrash A."/>
            <person name="Conover J.L."/>
            <person name="Sanders W.S."/>
            <person name="Peterson D.G."/>
            <person name="Frelichowski J.E."/>
            <person name="Scheffler J.A."/>
            <person name="Scheffler B.E."/>
            <person name="Wendel J.F."/>
        </authorList>
    </citation>
    <scope>NUCLEOTIDE SEQUENCE [LARGE SCALE GENOMIC DNA]</scope>
    <source>
        <strain evidence="2">0</strain>
        <tissue evidence="2">Leaf</tissue>
    </source>
</reference>